<feature type="compositionally biased region" description="Low complexity" evidence="1">
    <location>
        <begin position="24"/>
        <end position="40"/>
    </location>
</feature>
<sequence length="134" mass="13643">MKLLLPLAAAAALVLSPGASAQKAKSGAKPAAAKPAAGQPSREEVENASKTLAAMIGGLQSDKVPEQVKSALFACIYRAPLAEISLRTTEMLNKNKDKLNASNTTDRLSAVAAVCGVREAPPGAAPAAKKPQGR</sequence>
<dbReference type="EMBL" id="JBBGZA010000001">
    <property type="protein sequence ID" value="MEJ5095143.1"/>
    <property type="molecule type" value="Genomic_DNA"/>
</dbReference>
<comment type="caution">
    <text evidence="3">The sequence shown here is derived from an EMBL/GenBank/DDBJ whole genome shotgun (WGS) entry which is preliminary data.</text>
</comment>
<keyword evidence="4" id="KW-1185">Reference proteome</keyword>
<proteinExistence type="predicted"/>
<feature type="region of interest" description="Disordered" evidence="1">
    <location>
        <begin position="24"/>
        <end position="48"/>
    </location>
</feature>
<reference evidence="3 4" key="1">
    <citation type="submission" date="2023-12" db="EMBL/GenBank/DDBJ databases">
        <title>Gut-associated functions are favored during microbiome assembly across C. elegans life.</title>
        <authorList>
            <person name="Zimmermann J."/>
        </authorList>
    </citation>
    <scope>NUCLEOTIDE SEQUENCE [LARGE SCALE GENOMIC DNA]</scope>
    <source>
        <strain evidence="3 4">JUb134</strain>
    </source>
</reference>
<dbReference type="RefSeq" id="WP_132881994.1">
    <property type="nucleotide sequence ID" value="NZ_JBBGZA010000001.1"/>
</dbReference>
<organism evidence="3 4">
    <name type="scientific">Sphingomonas molluscorum</name>
    <dbReference type="NCBI Taxonomy" id="418184"/>
    <lineage>
        <taxon>Bacteria</taxon>
        <taxon>Pseudomonadati</taxon>
        <taxon>Pseudomonadota</taxon>
        <taxon>Alphaproteobacteria</taxon>
        <taxon>Sphingomonadales</taxon>
        <taxon>Sphingomonadaceae</taxon>
        <taxon>Sphingomonas</taxon>
    </lineage>
</organism>
<evidence type="ECO:0000313" key="4">
    <source>
        <dbReference type="Proteomes" id="UP001380365"/>
    </source>
</evidence>
<feature type="chain" id="PRO_5046985188" evidence="2">
    <location>
        <begin position="22"/>
        <end position="134"/>
    </location>
</feature>
<evidence type="ECO:0000313" key="3">
    <source>
        <dbReference type="EMBL" id="MEJ5095143.1"/>
    </source>
</evidence>
<protein>
    <submittedName>
        <fullName evidence="3">Uncharacterized protein</fullName>
    </submittedName>
</protein>
<dbReference type="Proteomes" id="UP001380365">
    <property type="component" value="Unassembled WGS sequence"/>
</dbReference>
<feature type="signal peptide" evidence="2">
    <location>
        <begin position="1"/>
        <end position="21"/>
    </location>
</feature>
<accession>A0ABU8Q6K7</accession>
<evidence type="ECO:0000256" key="1">
    <source>
        <dbReference type="SAM" id="MobiDB-lite"/>
    </source>
</evidence>
<gene>
    <name evidence="3" type="ORF">WH159_11420</name>
</gene>
<name>A0ABU8Q6K7_9SPHN</name>
<evidence type="ECO:0000256" key="2">
    <source>
        <dbReference type="SAM" id="SignalP"/>
    </source>
</evidence>
<keyword evidence="2" id="KW-0732">Signal</keyword>